<dbReference type="KEGG" id="ftj:FTUN_4601"/>
<feature type="region of interest" description="Disordered" evidence="1">
    <location>
        <begin position="83"/>
        <end position="130"/>
    </location>
</feature>
<keyword evidence="4" id="KW-1185">Reference proteome</keyword>
<accession>A0A6M5YSQ6</accession>
<keyword evidence="2" id="KW-0472">Membrane</keyword>
<sequence length="313" mass="33607">MLSVIACPYCERLIETDQPDGQRIPCPYCDAGFVIRPELRVRRGSVGNVVARICIPIGYVLFVVLPLTLTIWYFTRRAEPPASRDETAAAPAAPAGAEGKPEPPSRPARPPRKEKAPAWDAEPEPLPVDPAPAAEVELAPAPREAPEAFVAPDPRPVLWKIPVGSYSSPWRTVGAVDIRVAGLAVTKVPVVDPNERVAESAAPLLAVVVEVRANVTSKPRTLTSWTHGLNHYGAIFLANGQELAPAELPRGGKLNTGLAYKQPLPEDGTPVRDVLLFAVPAADAGELSLRLEAERCGEMGDVWFKVPATALKK</sequence>
<name>A0A6M5YSQ6_9BACT</name>
<gene>
    <name evidence="3" type="ORF">FTUN_4601</name>
</gene>
<dbReference type="Proteomes" id="UP000503447">
    <property type="component" value="Chromosome"/>
</dbReference>
<evidence type="ECO:0000256" key="2">
    <source>
        <dbReference type="SAM" id="Phobius"/>
    </source>
</evidence>
<dbReference type="AlphaFoldDB" id="A0A6M5YSQ6"/>
<proteinExistence type="predicted"/>
<protein>
    <submittedName>
        <fullName evidence="3">Uncharacterized protein</fullName>
    </submittedName>
</protein>
<feature type="compositionally biased region" description="Low complexity" evidence="1">
    <location>
        <begin position="88"/>
        <end position="98"/>
    </location>
</feature>
<evidence type="ECO:0000313" key="4">
    <source>
        <dbReference type="Proteomes" id="UP000503447"/>
    </source>
</evidence>
<feature type="transmembrane region" description="Helical" evidence="2">
    <location>
        <begin position="49"/>
        <end position="74"/>
    </location>
</feature>
<keyword evidence="2" id="KW-1133">Transmembrane helix</keyword>
<evidence type="ECO:0000313" key="3">
    <source>
        <dbReference type="EMBL" id="QJW97038.1"/>
    </source>
</evidence>
<dbReference type="EMBL" id="CP053452">
    <property type="protein sequence ID" value="QJW97038.1"/>
    <property type="molecule type" value="Genomic_DNA"/>
</dbReference>
<reference evidence="4" key="1">
    <citation type="submission" date="2020-05" db="EMBL/GenBank/DDBJ databases">
        <title>Frigoriglobus tundricola gen. nov., sp. nov., a psychrotolerant cellulolytic planctomycete of the family Gemmataceae with two divergent copies of 16S rRNA gene.</title>
        <authorList>
            <person name="Kulichevskaya I.S."/>
            <person name="Ivanova A.A."/>
            <person name="Naumoff D.G."/>
            <person name="Beletsky A.V."/>
            <person name="Rijpstra W.I.C."/>
            <person name="Sinninghe Damste J.S."/>
            <person name="Mardanov A.V."/>
            <person name="Ravin N.V."/>
            <person name="Dedysh S.N."/>
        </authorList>
    </citation>
    <scope>NUCLEOTIDE SEQUENCE [LARGE SCALE GENOMIC DNA]</scope>
    <source>
        <strain evidence="4">PL17</strain>
    </source>
</reference>
<evidence type="ECO:0000256" key="1">
    <source>
        <dbReference type="SAM" id="MobiDB-lite"/>
    </source>
</evidence>
<dbReference type="RefSeq" id="WP_171472497.1">
    <property type="nucleotide sequence ID" value="NZ_CP053452.2"/>
</dbReference>
<organism evidence="3 4">
    <name type="scientific">Frigoriglobus tundricola</name>
    <dbReference type="NCBI Taxonomy" id="2774151"/>
    <lineage>
        <taxon>Bacteria</taxon>
        <taxon>Pseudomonadati</taxon>
        <taxon>Planctomycetota</taxon>
        <taxon>Planctomycetia</taxon>
        <taxon>Gemmatales</taxon>
        <taxon>Gemmataceae</taxon>
        <taxon>Frigoriglobus</taxon>
    </lineage>
</organism>
<keyword evidence="2" id="KW-0812">Transmembrane</keyword>